<dbReference type="PROSITE" id="PS50293">
    <property type="entry name" value="TPR_REGION"/>
    <property type="match status" value="1"/>
</dbReference>
<dbReference type="Gene3D" id="1.25.40.10">
    <property type="entry name" value="Tetratricopeptide repeat domain"/>
    <property type="match status" value="1"/>
</dbReference>
<comment type="caution">
    <text evidence="4">The sequence shown here is derived from an EMBL/GenBank/DDBJ whole genome shotgun (WGS) entry which is preliminary data.</text>
</comment>
<dbReference type="AlphaFoldDB" id="A0A9N8ZRQ0"/>
<evidence type="ECO:0000313" key="4">
    <source>
        <dbReference type="EMBL" id="CAG8504450.1"/>
    </source>
</evidence>
<feature type="repeat" description="TPR" evidence="3">
    <location>
        <begin position="22"/>
        <end position="55"/>
    </location>
</feature>
<dbReference type="Proteomes" id="UP000789759">
    <property type="component" value="Unassembled WGS sequence"/>
</dbReference>
<dbReference type="SUPFAM" id="SSF48452">
    <property type="entry name" value="TPR-like"/>
    <property type="match status" value="1"/>
</dbReference>
<keyword evidence="1" id="KW-0677">Repeat</keyword>
<dbReference type="SMART" id="SM00028">
    <property type="entry name" value="TPR"/>
    <property type="match status" value="1"/>
</dbReference>
<sequence length="61" mass="7011">MGRYEESLADLNKSLEIRPNDATTLYTRGLTYQEMGRYEESLADLNKLLETRPNDATTLNN</sequence>
<keyword evidence="5" id="KW-1185">Reference proteome</keyword>
<dbReference type="PANTHER" id="PTHR44858">
    <property type="entry name" value="TETRATRICOPEPTIDE REPEAT PROTEIN 6"/>
    <property type="match status" value="1"/>
</dbReference>
<evidence type="ECO:0000256" key="2">
    <source>
        <dbReference type="ARBA" id="ARBA00022803"/>
    </source>
</evidence>
<name>A0A9N8ZRQ0_9GLOM</name>
<proteinExistence type="predicted"/>
<dbReference type="Pfam" id="PF13371">
    <property type="entry name" value="TPR_9"/>
    <property type="match status" value="1"/>
</dbReference>
<keyword evidence="2 3" id="KW-0802">TPR repeat</keyword>
<dbReference type="EMBL" id="CAJVQA010001150">
    <property type="protein sequence ID" value="CAG8504450.1"/>
    <property type="molecule type" value="Genomic_DNA"/>
</dbReference>
<accession>A0A9N8ZRQ0</accession>
<protein>
    <submittedName>
        <fullName evidence="4">5470_t:CDS:1</fullName>
    </submittedName>
</protein>
<evidence type="ECO:0000256" key="1">
    <source>
        <dbReference type="ARBA" id="ARBA00022737"/>
    </source>
</evidence>
<organism evidence="4 5">
    <name type="scientific">Cetraspora pellucida</name>
    <dbReference type="NCBI Taxonomy" id="1433469"/>
    <lineage>
        <taxon>Eukaryota</taxon>
        <taxon>Fungi</taxon>
        <taxon>Fungi incertae sedis</taxon>
        <taxon>Mucoromycota</taxon>
        <taxon>Glomeromycotina</taxon>
        <taxon>Glomeromycetes</taxon>
        <taxon>Diversisporales</taxon>
        <taxon>Gigasporaceae</taxon>
        <taxon>Cetraspora</taxon>
    </lineage>
</organism>
<reference evidence="4" key="1">
    <citation type="submission" date="2021-06" db="EMBL/GenBank/DDBJ databases">
        <authorList>
            <person name="Kallberg Y."/>
            <person name="Tangrot J."/>
            <person name="Rosling A."/>
        </authorList>
    </citation>
    <scope>NUCLEOTIDE SEQUENCE</scope>
    <source>
        <strain evidence="4">FL966</strain>
    </source>
</reference>
<dbReference type="InterPro" id="IPR011990">
    <property type="entry name" value="TPR-like_helical_dom_sf"/>
</dbReference>
<evidence type="ECO:0000313" key="5">
    <source>
        <dbReference type="Proteomes" id="UP000789759"/>
    </source>
</evidence>
<evidence type="ECO:0000256" key="3">
    <source>
        <dbReference type="PROSITE-ProRule" id="PRU00339"/>
    </source>
</evidence>
<gene>
    <name evidence="4" type="ORF">CPELLU_LOCUS2611</name>
</gene>
<dbReference type="PANTHER" id="PTHR44858:SF1">
    <property type="entry name" value="UDP-N-ACETYLGLUCOSAMINE--PEPTIDE N-ACETYLGLUCOSAMINYLTRANSFERASE SPINDLY-RELATED"/>
    <property type="match status" value="1"/>
</dbReference>
<dbReference type="PROSITE" id="PS50005">
    <property type="entry name" value="TPR"/>
    <property type="match status" value="1"/>
</dbReference>
<dbReference type="InterPro" id="IPR050498">
    <property type="entry name" value="Ycf3"/>
</dbReference>
<feature type="non-terminal residue" evidence="4">
    <location>
        <position position="61"/>
    </location>
</feature>
<dbReference type="OrthoDB" id="1926212at2759"/>
<dbReference type="InterPro" id="IPR019734">
    <property type="entry name" value="TPR_rpt"/>
</dbReference>